<dbReference type="EMBL" id="HBNR01065624">
    <property type="protein sequence ID" value="CAE4637371.1"/>
    <property type="molecule type" value="Transcribed_RNA"/>
</dbReference>
<keyword evidence="1" id="KW-0343">GTPase activation</keyword>
<dbReference type="GO" id="GO:0006913">
    <property type="term" value="P:nucleocytoplasmic transport"/>
    <property type="evidence" value="ECO:0007669"/>
    <property type="project" value="TreeGrafter"/>
</dbReference>
<dbReference type="GO" id="GO:0005096">
    <property type="term" value="F:GTPase activator activity"/>
    <property type="evidence" value="ECO:0007669"/>
    <property type="project" value="UniProtKB-KW"/>
</dbReference>
<dbReference type="GO" id="GO:0031267">
    <property type="term" value="F:small GTPase binding"/>
    <property type="evidence" value="ECO:0007669"/>
    <property type="project" value="TreeGrafter"/>
</dbReference>
<evidence type="ECO:0000256" key="1">
    <source>
        <dbReference type="ARBA" id="ARBA00022468"/>
    </source>
</evidence>
<organism evidence="5">
    <name type="scientific">Alexandrium monilatum</name>
    <dbReference type="NCBI Taxonomy" id="311494"/>
    <lineage>
        <taxon>Eukaryota</taxon>
        <taxon>Sar</taxon>
        <taxon>Alveolata</taxon>
        <taxon>Dinophyceae</taxon>
        <taxon>Gonyaulacales</taxon>
        <taxon>Pyrocystaceae</taxon>
        <taxon>Alexandrium</taxon>
    </lineage>
</organism>
<dbReference type="Pfam" id="PF13516">
    <property type="entry name" value="LRR_6"/>
    <property type="match status" value="3"/>
</dbReference>
<feature type="region of interest" description="Disordered" evidence="4">
    <location>
        <begin position="1445"/>
        <end position="1466"/>
    </location>
</feature>
<dbReference type="PANTHER" id="PTHR24113:SF12">
    <property type="entry name" value="RAN GTPASE-ACTIVATING PROTEIN 1"/>
    <property type="match status" value="1"/>
</dbReference>
<evidence type="ECO:0000256" key="3">
    <source>
        <dbReference type="ARBA" id="ARBA00022737"/>
    </source>
</evidence>
<sequence length="1811" mass="198038">MPGMPNGLDLSFGYTPMQFEKINLIGSELSEHAIFSLVLSVPNITYLDLRGNKLNAAFGWRLVKAMKKRYLNLEFCNGVPLKALRTNAIDSLNLAGVSGHHGMYGIEVVGAIFLAHFLRLNSSLTYLNFRRNNVQKDGAKALAQSLLGNPQCVLRTVNTMGPQKSPAKEGIDFSQFLTSPPQLTKLVLRRRLLDDDDFVFLEEWLRRYDCVTELDISENYICRDGVRKLTRYVKDTKTLKKLNCVGLPVDLEGSQLIARAVAENETLVQAGMPLGTCDEHPERQQMLQHLGIGLASHPCLETFATGRAEAIEWVNVTALRNHEVKAFPPQRSGNWHRGQMAVYMWFMAATKPPLEQLVFGPQGAPNKEYPSCTGAMPELWPSLVGCVKELHRTLTYVSINVPKGHANGMMDLMRVLTRCSSLKKLNLLGYAGAILKESQLPQDWTSVGAAPRWLIEDRVKKIKVHWQALLGLLGHLTSLEIFNEIALGGVANLRDQPEITVVLLMQCLEGVAGEFGTPTANGENVMVAKLQGNADVEAFCDVLRILSRTPLVVNLTINDKKVEVVKAQQKRLVGPLNGAPAGDQVPRFTHQVVLKNNQVSEVLLQQLDCHAPLKEFCFENLESVLPSLFAALCGKERPLLVEKIRVEPKWNQQCNARKRYGDKQRRWLDGVHAALLRSERFMVLESQSRGEVTRAELDGMSSEDFADAMTGINAGDPVEQTKHLPQVQWRCFPSARQFWKPTDDDLQADPLFVPLPMDEDSAESLKLRKLSLCMSNLRTRLAQAVRSDEFADPSRPLWDGPRRFVRPGDWNELEVPMEVQEKEEDPDREGEEGEDDESQHVRYHWRDHLRIGTHAANKALTQVVKPPDLPFLDTLVHEGLRSLLEGSTLTSLDLRGSGLTKADANVLLELVERNDVLVSLNMIPVTIEEAQACTELSLDGTGVPKLPAKAANEEEYDEEEDPEGEAFGREAFESGYCRMDEGDGFVFLSLVTPQYFPELRSVSLRSVEIPLDATLAHITDALLGLPSVESLQLSDLRLSSRGSTLLLQAVAEMSARLRSLNGLPLSQLVQLRDASDSGGALELPVTVEWNDFPLGAMARLNLWPYASFPPAAPDVPGCEFLLQGRSLTDVGLRGLCVMLRYFAGQERTPGVGSATRGGPSLGSLVRIDLSDNAQITDATVADLCHTLQHPSMGASLRHSLQELSVRSCSRLRTRSAYELLNFVHHVRDVARDAGATAPLGGSLKLINGVDLEVLQASSRSTSVGGRANGPPLLLRCFVDPPWEAGQQRLRKPRFAALSECDVHFFASILHLFSHIPYCHMHVVVPQDLDSDLTPEAMAPWGRPAVAGDDGPFAVVSVSNDSPFPPPVFKASVVAAIQAHFDAAKRFFEACPVSTQLRLSVAPSIPGCEDVLAQGDHAVLGAVPGSDQPSHMTANVFARVKKQLQEKAAKKRRARQPPGSDATPARPLYVNNINSQRLHCCFRTLYGKDEMELEHGDIMQDKHSVTMPGEVDVSHAFAVAASVDLQHLDLGPLHLSSLSRVTEMPMLTHINLNHNHLGDTGTELLFRALTEVQCSVVHVAVASNGIGDEGAAFISSSLANLPRLTSLELCDNFIQESGSIALAEAIGGLALPDEAEGEEAAPVGPLAVLSVDLRGNRSRELGARRWAEVVCAHPDLKFLCLAQNELGCNTKEYFLDLVCAAVASAALSVLDLQDNFLQPPGPGGRHAVGPPPADVIEELLADLPAGEFDPAEVRRAVFIRRHRGGGGSAPEKKGRQPQQGQQNGGGGAQRHAHPSPPPSTAGGASVQGTPAP</sequence>
<dbReference type="InterPro" id="IPR027038">
    <property type="entry name" value="RanGap"/>
</dbReference>
<gene>
    <name evidence="5" type="ORF">AMON00008_LOCUS46356</name>
</gene>
<dbReference type="SMART" id="SM00368">
    <property type="entry name" value="LRR_RI"/>
    <property type="match status" value="9"/>
</dbReference>
<accession>A0A7S4S9B5</accession>
<keyword evidence="2" id="KW-0433">Leucine-rich repeat</keyword>
<dbReference type="GO" id="GO:0005634">
    <property type="term" value="C:nucleus"/>
    <property type="evidence" value="ECO:0007669"/>
    <property type="project" value="TreeGrafter"/>
</dbReference>
<feature type="region of interest" description="Disordered" evidence="4">
    <location>
        <begin position="1762"/>
        <end position="1811"/>
    </location>
</feature>
<protein>
    <submittedName>
        <fullName evidence="5">Uncharacterized protein</fullName>
    </submittedName>
</protein>
<dbReference type="GO" id="GO:0048471">
    <property type="term" value="C:perinuclear region of cytoplasm"/>
    <property type="evidence" value="ECO:0007669"/>
    <property type="project" value="TreeGrafter"/>
</dbReference>
<dbReference type="PANTHER" id="PTHR24113">
    <property type="entry name" value="RAN GTPASE-ACTIVATING PROTEIN 1"/>
    <property type="match status" value="1"/>
</dbReference>
<evidence type="ECO:0000313" key="5">
    <source>
        <dbReference type="EMBL" id="CAE4637371.1"/>
    </source>
</evidence>
<dbReference type="Gene3D" id="3.80.10.10">
    <property type="entry name" value="Ribonuclease Inhibitor"/>
    <property type="match status" value="4"/>
</dbReference>
<feature type="region of interest" description="Disordered" evidence="4">
    <location>
        <begin position="815"/>
        <end position="840"/>
    </location>
</feature>
<name>A0A7S4S9B5_9DINO</name>
<proteinExistence type="predicted"/>
<evidence type="ECO:0000256" key="2">
    <source>
        <dbReference type="ARBA" id="ARBA00022614"/>
    </source>
</evidence>
<dbReference type="SUPFAM" id="SSF52047">
    <property type="entry name" value="RNI-like"/>
    <property type="match status" value="3"/>
</dbReference>
<feature type="compositionally biased region" description="Acidic residues" evidence="4">
    <location>
        <begin position="821"/>
        <end position="837"/>
    </location>
</feature>
<dbReference type="InterPro" id="IPR032675">
    <property type="entry name" value="LRR_dom_sf"/>
</dbReference>
<reference evidence="5" key="1">
    <citation type="submission" date="2021-01" db="EMBL/GenBank/DDBJ databases">
        <authorList>
            <person name="Corre E."/>
            <person name="Pelletier E."/>
            <person name="Niang G."/>
            <person name="Scheremetjew M."/>
            <person name="Finn R."/>
            <person name="Kale V."/>
            <person name="Holt S."/>
            <person name="Cochrane G."/>
            <person name="Meng A."/>
            <person name="Brown T."/>
            <person name="Cohen L."/>
        </authorList>
    </citation>
    <scope>NUCLEOTIDE SEQUENCE</scope>
    <source>
        <strain evidence="5">CCMP3105</strain>
    </source>
</reference>
<dbReference type="InterPro" id="IPR001611">
    <property type="entry name" value="Leu-rich_rpt"/>
</dbReference>
<dbReference type="GO" id="GO:0005829">
    <property type="term" value="C:cytosol"/>
    <property type="evidence" value="ECO:0007669"/>
    <property type="project" value="TreeGrafter"/>
</dbReference>
<evidence type="ECO:0000256" key="4">
    <source>
        <dbReference type="SAM" id="MobiDB-lite"/>
    </source>
</evidence>
<keyword evidence="3" id="KW-0677">Repeat</keyword>